<dbReference type="OrthoDB" id="1751472at2759"/>
<protein>
    <submittedName>
        <fullName evidence="6">Cation efflux family protein</fullName>
    </submittedName>
</protein>
<dbReference type="STRING" id="35608.A0A2U1KAB5"/>
<dbReference type="GO" id="GO:0008324">
    <property type="term" value="F:monoatomic cation transmembrane transporter activity"/>
    <property type="evidence" value="ECO:0007669"/>
    <property type="project" value="InterPro"/>
</dbReference>
<gene>
    <name evidence="6" type="ORF">CTI12_AA617870</name>
</gene>
<evidence type="ECO:0000313" key="7">
    <source>
        <dbReference type="Proteomes" id="UP000245207"/>
    </source>
</evidence>
<dbReference type="Pfam" id="PF01545">
    <property type="entry name" value="Cation_efflux"/>
    <property type="match status" value="1"/>
</dbReference>
<organism evidence="6 7">
    <name type="scientific">Artemisia annua</name>
    <name type="common">Sweet wormwood</name>
    <dbReference type="NCBI Taxonomy" id="35608"/>
    <lineage>
        <taxon>Eukaryota</taxon>
        <taxon>Viridiplantae</taxon>
        <taxon>Streptophyta</taxon>
        <taxon>Embryophyta</taxon>
        <taxon>Tracheophyta</taxon>
        <taxon>Spermatophyta</taxon>
        <taxon>Magnoliopsida</taxon>
        <taxon>eudicotyledons</taxon>
        <taxon>Gunneridae</taxon>
        <taxon>Pentapetalae</taxon>
        <taxon>asterids</taxon>
        <taxon>campanulids</taxon>
        <taxon>Asterales</taxon>
        <taxon>Asteraceae</taxon>
        <taxon>Asteroideae</taxon>
        <taxon>Anthemideae</taxon>
        <taxon>Artemisiinae</taxon>
        <taxon>Artemisia</taxon>
    </lineage>
</organism>
<evidence type="ECO:0000256" key="2">
    <source>
        <dbReference type="ARBA" id="ARBA00022692"/>
    </source>
</evidence>
<reference evidence="6 7" key="1">
    <citation type="journal article" date="2018" name="Mol. Plant">
        <title>The genome of Artemisia annua provides insight into the evolution of Asteraceae family and artemisinin biosynthesis.</title>
        <authorList>
            <person name="Shen Q."/>
            <person name="Zhang L."/>
            <person name="Liao Z."/>
            <person name="Wang S."/>
            <person name="Yan T."/>
            <person name="Shi P."/>
            <person name="Liu M."/>
            <person name="Fu X."/>
            <person name="Pan Q."/>
            <person name="Wang Y."/>
            <person name="Lv Z."/>
            <person name="Lu X."/>
            <person name="Zhang F."/>
            <person name="Jiang W."/>
            <person name="Ma Y."/>
            <person name="Chen M."/>
            <person name="Hao X."/>
            <person name="Li L."/>
            <person name="Tang Y."/>
            <person name="Lv G."/>
            <person name="Zhou Y."/>
            <person name="Sun X."/>
            <person name="Brodelius P.E."/>
            <person name="Rose J.K.C."/>
            <person name="Tang K."/>
        </authorList>
    </citation>
    <scope>NUCLEOTIDE SEQUENCE [LARGE SCALE GENOMIC DNA]</scope>
    <source>
        <strain evidence="7">cv. Huhao1</strain>
        <tissue evidence="6">Leaf</tissue>
    </source>
</reference>
<dbReference type="Gene3D" id="1.20.1510.10">
    <property type="entry name" value="Cation efflux protein transmembrane domain"/>
    <property type="match status" value="1"/>
</dbReference>
<comment type="caution">
    <text evidence="6">The sequence shown here is derived from an EMBL/GenBank/DDBJ whole genome shotgun (WGS) entry which is preliminary data.</text>
</comment>
<dbReference type="InterPro" id="IPR058533">
    <property type="entry name" value="Cation_efflux_TM"/>
</dbReference>
<keyword evidence="3" id="KW-1133">Transmembrane helix</keyword>
<feature type="domain" description="Cation efflux protein transmembrane" evidence="5">
    <location>
        <begin position="77"/>
        <end position="115"/>
    </location>
</feature>
<dbReference type="Proteomes" id="UP000245207">
    <property type="component" value="Unassembled WGS sequence"/>
</dbReference>
<proteinExistence type="predicted"/>
<evidence type="ECO:0000313" key="6">
    <source>
        <dbReference type="EMBL" id="PWA30868.1"/>
    </source>
</evidence>
<sequence length="146" mass="15808">MRLFRLLNTIHLHKSSPKTNPIIKSSYNLIPQLHDNRCTSITINNPNFNIYKRSHVGHSHINHHDETSKEGERIFRLGLAADIGLTVGKAVTGYLSGSTAIIADAAHSLSDVIGVGFERGQDHGSLTVAREHGSVAAPVKSAPSDL</sequence>
<accession>A0A2U1KAB5</accession>
<dbReference type="SUPFAM" id="SSF161111">
    <property type="entry name" value="Cation efflux protein transmembrane domain-like"/>
    <property type="match status" value="1"/>
</dbReference>
<evidence type="ECO:0000256" key="4">
    <source>
        <dbReference type="ARBA" id="ARBA00023136"/>
    </source>
</evidence>
<evidence type="ECO:0000259" key="5">
    <source>
        <dbReference type="Pfam" id="PF01545"/>
    </source>
</evidence>
<dbReference type="EMBL" id="PKPP01026169">
    <property type="protein sequence ID" value="PWA30868.1"/>
    <property type="molecule type" value="Genomic_DNA"/>
</dbReference>
<dbReference type="AlphaFoldDB" id="A0A2U1KAB5"/>
<dbReference type="InterPro" id="IPR027469">
    <property type="entry name" value="Cation_efflux_TMD_sf"/>
</dbReference>
<keyword evidence="4" id="KW-0472">Membrane</keyword>
<evidence type="ECO:0000256" key="1">
    <source>
        <dbReference type="ARBA" id="ARBA00004141"/>
    </source>
</evidence>
<comment type="subcellular location">
    <subcellularLocation>
        <location evidence="1">Membrane</location>
        <topology evidence="1">Multi-pass membrane protein</topology>
    </subcellularLocation>
</comment>
<keyword evidence="2" id="KW-0812">Transmembrane</keyword>
<evidence type="ECO:0000256" key="3">
    <source>
        <dbReference type="ARBA" id="ARBA00022989"/>
    </source>
</evidence>
<dbReference type="GO" id="GO:0016020">
    <property type="term" value="C:membrane"/>
    <property type="evidence" value="ECO:0007669"/>
    <property type="project" value="UniProtKB-SubCell"/>
</dbReference>
<keyword evidence="7" id="KW-1185">Reference proteome</keyword>
<name>A0A2U1KAB5_ARTAN</name>